<keyword evidence="6 14" id="KW-0949">S-adenosyl-L-methionine</keyword>
<keyword evidence="5 14" id="KW-0808">Transferase</keyword>
<dbReference type="InterPro" id="IPR004466">
    <property type="entry name" value="RNase_M5"/>
</dbReference>
<dbReference type="InterPro" id="IPR001737">
    <property type="entry name" value="KsgA/Erm"/>
</dbReference>
<comment type="similarity">
    <text evidence="14">Belongs to the class I-like SAM-binding methyltransferase superfamily. rRNA adenine N(6)-methyltransferase family. RsmA subfamily.</text>
</comment>
<dbReference type="PROSITE" id="PS51689">
    <property type="entry name" value="SAM_RNA_A_N6_MT"/>
    <property type="match status" value="1"/>
</dbReference>
<evidence type="ECO:0000256" key="14">
    <source>
        <dbReference type="HAMAP-Rule" id="MF_00607"/>
    </source>
</evidence>
<feature type="binding site" evidence="14 16">
    <location>
        <position position="250"/>
    </location>
    <ligand>
        <name>S-adenosyl-L-methionine</name>
        <dbReference type="ChEBI" id="CHEBI:59789"/>
    </ligand>
</feature>
<keyword evidence="19" id="KW-1185">Reference proteome</keyword>
<organism evidence="18 19">
    <name type="scientific">Paenibacillus flagellatus</name>
    <dbReference type="NCBI Taxonomy" id="2211139"/>
    <lineage>
        <taxon>Bacteria</taxon>
        <taxon>Bacillati</taxon>
        <taxon>Bacillota</taxon>
        <taxon>Bacilli</taxon>
        <taxon>Bacillales</taxon>
        <taxon>Paenibacillaceae</taxon>
        <taxon>Paenibacillus</taxon>
    </lineage>
</organism>
<dbReference type="Gene3D" id="1.10.8.100">
    <property type="entry name" value="Ribosomal RNA adenine dimethylase-like, domain 2"/>
    <property type="match status" value="1"/>
</dbReference>
<keyword evidence="3 15" id="KW-0698">rRNA processing</keyword>
<gene>
    <name evidence="14" type="primary">rsmA</name>
    <name evidence="14" type="synonym">ksgA</name>
    <name evidence="15" type="synonym">rnmV</name>
    <name evidence="18" type="ORF">DLM86_30210</name>
</gene>
<evidence type="ECO:0000313" key="19">
    <source>
        <dbReference type="Proteomes" id="UP000247476"/>
    </source>
</evidence>
<dbReference type="InterPro" id="IPR020598">
    <property type="entry name" value="rRNA_Ade_methylase_Trfase_N"/>
</dbReference>
<keyword evidence="4 14" id="KW-0489">Methyltransferase</keyword>
<sequence>MIREIIVVEGRDDTAAIRRAVDAETIETGGSAIGEDVIRRIALAQERRGVIIFTDPDHAGERIRKIISARVPGCKHAFLTQEEATRKEDIGVENASNEAIVRALGSVRTEVEPGTEEDGAGVTMDDLMAAGLLVHPQAAARRLEMGKLLGIGYCNGKQFYKRCRTFRIGREEFAAAYERMNASLDKGRSPMNDVRPSDVSSPRRTKEIIERHGFTLKKSLGQNFLTDANILHNIASAANLAPSKGALEIGPGIGALTQQLAKAAGTVVAIEIDRRLLPILEETLAPYPNASVVNGDVLKLDLQELWRERFAGCTSVSVVANLPYYVTTPIIMKLLEEKLPLEYIVVMIQREVAERMSAKPGGKEYGSLSIAVQYYCEAEIVAIVPPTVFIPQPNVDSAVIRLKRREAPPVQTDDEKLFFETVQACFAQRRKTIANNLLAGIFGKAAKPAMESVLAQCGIDPSRRGETLSLEEYARLSNAIAAYRRSTHA</sequence>
<dbReference type="GO" id="GO:0005829">
    <property type="term" value="C:cytosol"/>
    <property type="evidence" value="ECO:0007669"/>
    <property type="project" value="TreeGrafter"/>
</dbReference>
<dbReference type="NCBIfam" id="TIGR00755">
    <property type="entry name" value="ksgA"/>
    <property type="match status" value="1"/>
</dbReference>
<feature type="binding site" evidence="14 16">
    <location>
        <position position="271"/>
    </location>
    <ligand>
        <name>S-adenosyl-L-methionine</name>
        <dbReference type="ChEBI" id="CHEBI:59789"/>
    </ligand>
</feature>
<name>A0A2V5JUF7_9BACL</name>
<dbReference type="FunFam" id="3.40.1360.10:FF:000006">
    <property type="entry name" value="Ribonuclease M5"/>
    <property type="match status" value="1"/>
</dbReference>
<evidence type="ECO:0000256" key="9">
    <source>
        <dbReference type="ARBA" id="ARBA00022730"/>
    </source>
</evidence>
<dbReference type="PROSITE" id="PS01131">
    <property type="entry name" value="RRNA_A_DIMETH"/>
    <property type="match status" value="1"/>
</dbReference>
<evidence type="ECO:0000256" key="13">
    <source>
        <dbReference type="ARBA" id="ARBA00022884"/>
    </source>
</evidence>
<dbReference type="SUPFAM" id="SSF53335">
    <property type="entry name" value="S-adenosyl-L-methionine-dependent methyltransferases"/>
    <property type="match status" value="1"/>
</dbReference>
<evidence type="ECO:0000256" key="16">
    <source>
        <dbReference type="PROSITE-ProRule" id="PRU01026"/>
    </source>
</evidence>
<dbReference type="InterPro" id="IPR025156">
    <property type="entry name" value="RNase_M5_C"/>
</dbReference>
<dbReference type="SUPFAM" id="SSF110455">
    <property type="entry name" value="Toprim domain"/>
    <property type="match status" value="1"/>
</dbReference>
<feature type="binding site" evidence="14 16">
    <location>
        <position position="296"/>
    </location>
    <ligand>
        <name>S-adenosyl-L-methionine</name>
        <dbReference type="ChEBI" id="CHEBI:59789"/>
    </ligand>
</feature>
<feature type="domain" description="Toprim" evidence="17">
    <location>
        <begin position="3"/>
        <end position="93"/>
    </location>
</feature>
<keyword evidence="8" id="KW-0479">Metal-binding</keyword>
<keyword evidence="13 15" id="KW-0694">RNA-binding</keyword>
<dbReference type="Pfam" id="PF01751">
    <property type="entry name" value="Toprim"/>
    <property type="match status" value="1"/>
</dbReference>
<dbReference type="SMART" id="SM00650">
    <property type="entry name" value="rADc"/>
    <property type="match status" value="1"/>
</dbReference>
<evidence type="ECO:0000256" key="11">
    <source>
        <dbReference type="ARBA" id="ARBA00022801"/>
    </source>
</evidence>
<evidence type="ECO:0000313" key="18">
    <source>
        <dbReference type="EMBL" id="PYI50209.1"/>
    </source>
</evidence>
<keyword evidence="10 15" id="KW-0255">Endonuclease</keyword>
<dbReference type="Pfam" id="PF13331">
    <property type="entry name" value="DUF4093"/>
    <property type="match status" value="1"/>
</dbReference>
<evidence type="ECO:0000256" key="5">
    <source>
        <dbReference type="ARBA" id="ARBA00022679"/>
    </source>
</evidence>
<dbReference type="EC" id="3.1.26.8" evidence="15"/>
<dbReference type="InterPro" id="IPR029063">
    <property type="entry name" value="SAM-dependent_MTases_sf"/>
</dbReference>
<feature type="binding site" evidence="14 16">
    <location>
        <position position="223"/>
    </location>
    <ligand>
        <name>S-adenosyl-L-methionine</name>
        <dbReference type="ChEBI" id="CHEBI:59789"/>
    </ligand>
</feature>
<evidence type="ECO:0000256" key="7">
    <source>
        <dbReference type="ARBA" id="ARBA00022722"/>
    </source>
</evidence>
<evidence type="ECO:0000256" key="6">
    <source>
        <dbReference type="ARBA" id="ARBA00022691"/>
    </source>
</evidence>
<keyword evidence="7 15" id="KW-0540">Nuclease</keyword>
<dbReference type="EC" id="2.1.1.182" evidence="14"/>
<evidence type="ECO:0000256" key="8">
    <source>
        <dbReference type="ARBA" id="ARBA00022723"/>
    </source>
</evidence>
<reference evidence="18 19" key="1">
    <citation type="submission" date="2018-05" db="EMBL/GenBank/DDBJ databases">
        <title>Paenibacillus flagellatus sp. nov., isolated from selenium mineral soil.</title>
        <authorList>
            <person name="Dai X."/>
        </authorList>
    </citation>
    <scope>NUCLEOTIDE SEQUENCE [LARGE SCALE GENOMIC DNA]</scope>
    <source>
        <strain evidence="18 19">DXL2</strain>
    </source>
</reference>
<dbReference type="GO" id="GO:0046872">
    <property type="term" value="F:metal ion binding"/>
    <property type="evidence" value="ECO:0007669"/>
    <property type="project" value="UniProtKB-KW"/>
</dbReference>
<comment type="function">
    <text evidence="14">Specifically dimethylates two adjacent adenosines (A1518 and A1519) in the loop of a conserved hairpin near the 3'-end of 16S rRNA in the 30S particle. May play a critical role in biogenesis of 30S subunits.</text>
</comment>
<dbReference type="NCBIfam" id="TIGR00334">
    <property type="entry name" value="5S_RNA_mat_M5"/>
    <property type="match status" value="1"/>
</dbReference>
<dbReference type="Gene3D" id="3.40.50.150">
    <property type="entry name" value="Vaccinia Virus protein VP39"/>
    <property type="match status" value="1"/>
</dbReference>
<dbReference type="InterPro" id="IPR020596">
    <property type="entry name" value="rRNA_Ade_Mease_Trfase_CS"/>
</dbReference>
<dbReference type="SMART" id="SM00493">
    <property type="entry name" value="TOPRIM"/>
    <property type="match status" value="1"/>
</dbReference>
<dbReference type="OrthoDB" id="9814755at2"/>
<dbReference type="GO" id="GO:0052908">
    <property type="term" value="F:16S rRNA (adenine(1518)-N(6)/adenine(1519)-N(6))-dimethyltransferase activity"/>
    <property type="evidence" value="ECO:0007669"/>
    <property type="project" value="UniProtKB-EC"/>
</dbReference>
<keyword evidence="1 15" id="KW-0963">Cytoplasm</keyword>
<accession>A0A2V5JUF7</accession>
<dbReference type="Pfam" id="PF00398">
    <property type="entry name" value="RrnaAD"/>
    <property type="match status" value="1"/>
</dbReference>
<comment type="similarity">
    <text evidence="15">Belongs to the ribonuclease M5 family.</text>
</comment>
<dbReference type="InterPro" id="IPR023165">
    <property type="entry name" value="rRNA_Ade_diMease-like_C"/>
</dbReference>
<evidence type="ECO:0000256" key="12">
    <source>
        <dbReference type="ARBA" id="ARBA00022842"/>
    </source>
</evidence>
<keyword evidence="2 15" id="KW-0690">Ribosome biogenesis</keyword>
<evidence type="ECO:0000256" key="2">
    <source>
        <dbReference type="ARBA" id="ARBA00022517"/>
    </source>
</evidence>
<dbReference type="InterPro" id="IPR006171">
    <property type="entry name" value="TOPRIM_dom"/>
</dbReference>
<dbReference type="GO" id="GO:0043822">
    <property type="term" value="F:ribonuclease M5 activity"/>
    <property type="evidence" value="ECO:0007669"/>
    <property type="project" value="UniProtKB-UniRule"/>
</dbReference>
<comment type="subcellular location">
    <subcellularLocation>
        <location evidence="15">Cytoplasm</location>
    </subcellularLocation>
</comment>
<comment type="catalytic activity">
    <reaction evidence="14">
        <text>adenosine(1518)/adenosine(1519) in 16S rRNA + 4 S-adenosyl-L-methionine = N(6)-dimethyladenosine(1518)/N(6)-dimethyladenosine(1519) in 16S rRNA + 4 S-adenosyl-L-homocysteine + 4 H(+)</text>
        <dbReference type="Rhea" id="RHEA:19609"/>
        <dbReference type="Rhea" id="RHEA-COMP:10232"/>
        <dbReference type="Rhea" id="RHEA-COMP:10233"/>
        <dbReference type="ChEBI" id="CHEBI:15378"/>
        <dbReference type="ChEBI" id="CHEBI:57856"/>
        <dbReference type="ChEBI" id="CHEBI:59789"/>
        <dbReference type="ChEBI" id="CHEBI:74411"/>
        <dbReference type="ChEBI" id="CHEBI:74493"/>
        <dbReference type="EC" id="2.1.1.182"/>
    </reaction>
</comment>
<evidence type="ECO:0000256" key="1">
    <source>
        <dbReference type="ARBA" id="ARBA00022490"/>
    </source>
</evidence>
<dbReference type="Proteomes" id="UP000247476">
    <property type="component" value="Unassembled WGS sequence"/>
</dbReference>
<keyword evidence="12" id="KW-0460">Magnesium</keyword>
<comment type="function">
    <text evidence="15">Required for correct processing of both the 5' and 3' ends of 5S rRNA precursor. Cleaves both sides of a double-stranded region yielding mature 5S rRNA in one step.</text>
</comment>
<evidence type="ECO:0000256" key="15">
    <source>
        <dbReference type="HAMAP-Rule" id="MF_01469"/>
    </source>
</evidence>
<dbReference type="Gene3D" id="3.40.1360.10">
    <property type="match status" value="1"/>
</dbReference>
<dbReference type="CDD" id="cd01027">
    <property type="entry name" value="TOPRIM_RNase_M5_like"/>
    <property type="match status" value="1"/>
</dbReference>
<evidence type="ECO:0000256" key="4">
    <source>
        <dbReference type="ARBA" id="ARBA00022603"/>
    </source>
</evidence>
<feature type="binding site" evidence="14 16">
    <location>
        <position position="225"/>
    </location>
    <ligand>
        <name>S-adenosyl-L-methionine</name>
        <dbReference type="ChEBI" id="CHEBI:59789"/>
    </ligand>
</feature>
<dbReference type="PANTHER" id="PTHR11727">
    <property type="entry name" value="DIMETHYLADENOSINE TRANSFERASE"/>
    <property type="match status" value="1"/>
</dbReference>
<proteinExistence type="inferred from homology"/>
<dbReference type="FunFam" id="3.40.50.150:FF:000023">
    <property type="entry name" value="Ribosomal RNA small subunit methyltransferase A"/>
    <property type="match status" value="1"/>
</dbReference>
<protein>
    <recommendedName>
        <fullName evidence="14 15">Multifunctional fusion protein</fullName>
    </recommendedName>
    <domain>
        <recommendedName>
            <fullName evidence="14">Ribosomal RNA small subunit methyltransferase A</fullName>
            <ecNumber evidence="14">2.1.1.182</ecNumber>
        </recommendedName>
        <alternativeName>
            <fullName evidence="14">16S rRNA (adenine(1518)-N(6)/adenine(1519)-N(6))-dimethyltransferase</fullName>
        </alternativeName>
        <alternativeName>
            <fullName evidence="14">16S rRNA dimethyladenosine transferase</fullName>
        </alternativeName>
        <alternativeName>
            <fullName evidence="14">16S rRNA dimethylase</fullName>
        </alternativeName>
        <alternativeName>
            <fullName evidence="14">S-adenosylmethionine-6-N', N'-adenosyl(rRNA) dimethyltransferase</fullName>
        </alternativeName>
    </domain>
    <domain>
        <recommendedName>
            <fullName evidence="15">Ribonuclease M5</fullName>
            <ecNumber evidence="15">3.1.26.8</ecNumber>
        </recommendedName>
        <alternativeName>
            <fullName evidence="15">RNase M5</fullName>
        </alternativeName>
        <alternativeName>
            <fullName evidence="15">Ribosomal RNA terminal maturase M5</fullName>
        </alternativeName>
    </domain>
</protein>
<dbReference type="PROSITE" id="PS50880">
    <property type="entry name" value="TOPRIM"/>
    <property type="match status" value="1"/>
</dbReference>
<evidence type="ECO:0000259" key="17">
    <source>
        <dbReference type="PROSITE" id="PS50880"/>
    </source>
</evidence>
<comment type="catalytic activity">
    <reaction evidence="15">
        <text>Endonucleolytic cleavage of RNA, removing 21 and 42 nucleotides, respectively, from the 5'- and 3'-termini of a 5S-rRNA precursor.</text>
        <dbReference type="EC" id="3.1.26.8"/>
    </reaction>
</comment>
<keyword evidence="9 15" id="KW-0699">rRNA-binding</keyword>
<evidence type="ECO:0000256" key="10">
    <source>
        <dbReference type="ARBA" id="ARBA00022759"/>
    </source>
</evidence>
<dbReference type="HAMAP" id="MF_00607">
    <property type="entry name" value="16SrRNA_methyltr_A"/>
    <property type="match status" value="1"/>
</dbReference>
<dbReference type="EMBL" id="QJVJ01000021">
    <property type="protein sequence ID" value="PYI50209.1"/>
    <property type="molecule type" value="Genomic_DNA"/>
</dbReference>
<feature type="binding site" evidence="14 16">
    <location>
        <position position="321"/>
    </location>
    <ligand>
        <name>S-adenosyl-L-methionine</name>
        <dbReference type="ChEBI" id="CHEBI:59789"/>
    </ligand>
</feature>
<dbReference type="HAMAP" id="MF_01469">
    <property type="entry name" value="RNase_M5"/>
    <property type="match status" value="1"/>
</dbReference>
<comment type="caution">
    <text evidence="18">The sequence shown here is derived from an EMBL/GenBank/DDBJ whole genome shotgun (WGS) entry which is preliminary data.</text>
</comment>
<dbReference type="CDD" id="cd02440">
    <property type="entry name" value="AdoMet_MTases"/>
    <property type="match status" value="1"/>
</dbReference>
<dbReference type="InterPro" id="IPR034141">
    <property type="entry name" value="TOPRIM_RNase_M5-like"/>
</dbReference>
<dbReference type="InterPro" id="IPR011530">
    <property type="entry name" value="rRNA_adenine_dimethylase"/>
</dbReference>
<keyword evidence="11 15" id="KW-0378">Hydrolase</keyword>
<dbReference type="AlphaFoldDB" id="A0A2V5JUF7"/>
<evidence type="ECO:0000256" key="3">
    <source>
        <dbReference type="ARBA" id="ARBA00022552"/>
    </source>
</evidence>
<dbReference type="PANTHER" id="PTHR11727:SF7">
    <property type="entry name" value="DIMETHYLADENOSINE TRANSFERASE-RELATED"/>
    <property type="match status" value="1"/>
</dbReference>
<dbReference type="GO" id="GO:0019843">
    <property type="term" value="F:rRNA binding"/>
    <property type="evidence" value="ECO:0007669"/>
    <property type="project" value="UniProtKB-KW"/>
</dbReference>